<dbReference type="OrthoDB" id="4960640at2759"/>
<feature type="region of interest" description="Disordered" evidence="5">
    <location>
        <begin position="174"/>
        <end position="203"/>
    </location>
</feature>
<name>A0A7U3SPB1_EPIFF</name>
<dbReference type="InterPro" id="IPR014001">
    <property type="entry name" value="Helicase_ATP-bd"/>
</dbReference>
<gene>
    <name evidence="7" type="ORF">C2857_004193</name>
</gene>
<dbReference type="InterPro" id="IPR038718">
    <property type="entry name" value="SNF2-like_sf"/>
</dbReference>
<keyword evidence="4" id="KW-0067">ATP-binding</keyword>
<dbReference type="GO" id="GO:0005524">
    <property type="term" value="F:ATP binding"/>
    <property type="evidence" value="ECO:0007669"/>
    <property type="project" value="UniProtKB-KW"/>
</dbReference>
<organism evidence="7 8">
    <name type="scientific">Epichloe festucae (strain Fl1)</name>
    <dbReference type="NCBI Taxonomy" id="877507"/>
    <lineage>
        <taxon>Eukaryota</taxon>
        <taxon>Fungi</taxon>
        <taxon>Dikarya</taxon>
        <taxon>Ascomycota</taxon>
        <taxon>Pezizomycotina</taxon>
        <taxon>Sordariomycetes</taxon>
        <taxon>Hypocreomycetidae</taxon>
        <taxon>Hypocreales</taxon>
        <taxon>Clavicipitaceae</taxon>
        <taxon>Epichloe</taxon>
    </lineage>
</organism>
<proteinExistence type="predicted"/>
<dbReference type="SMART" id="SM00487">
    <property type="entry name" value="DEXDc"/>
    <property type="match status" value="1"/>
</dbReference>
<dbReference type="Pfam" id="PF00176">
    <property type="entry name" value="SNF2-rel_dom"/>
    <property type="match status" value="1"/>
</dbReference>
<feature type="compositionally biased region" description="Basic residues" evidence="5">
    <location>
        <begin position="189"/>
        <end position="198"/>
    </location>
</feature>
<dbReference type="GO" id="GO:0016787">
    <property type="term" value="F:hydrolase activity"/>
    <property type="evidence" value="ECO:0007669"/>
    <property type="project" value="UniProtKB-KW"/>
</dbReference>
<keyword evidence="8" id="KW-1185">Reference proteome</keyword>
<keyword evidence="2" id="KW-0378">Hydrolase</keyword>
<accession>A0A7U3SPB1</accession>
<evidence type="ECO:0000256" key="3">
    <source>
        <dbReference type="ARBA" id="ARBA00022806"/>
    </source>
</evidence>
<evidence type="ECO:0000256" key="2">
    <source>
        <dbReference type="ARBA" id="ARBA00022801"/>
    </source>
</evidence>
<dbReference type="GO" id="GO:0008094">
    <property type="term" value="F:ATP-dependent activity, acting on DNA"/>
    <property type="evidence" value="ECO:0007669"/>
    <property type="project" value="TreeGrafter"/>
</dbReference>
<protein>
    <recommendedName>
        <fullName evidence="6">Helicase ATP-binding domain-containing protein</fullName>
    </recommendedName>
</protein>
<dbReference type="InterPro" id="IPR050628">
    <property type="entry name" value="SNF2_RAD54_helicase_TF"/>
</dbReference>
<feature type="region of interest" description="Disordered" evidence="5">
    <location>
        <begin position="1"/>
        <end position="29"/>
    </location>
</feature>
<evidence type="ECO:0000313" key="7">
    <source>
        <dbReference type="EMBL" id="QPH19046.1"/>
    </source>
</evidence>
<feature type="domain" description="Helicase ATP-binding" evidence="6">
    <location>
        <begin position="310"/>
        <end position="492"/>
    </location>
</feature>
<dbReference type="PANTHER" id="PTHR45626">
    <property type="entry name" value="TRANSCRIPTION TERMINATION FACTOR 2-RELATED"/>
    <property type="match status" value="1"/>
</dbReference>
<dbReference type="Gene3D" id="3.40.50.10810">
    <property type="entry name" value="Tandem AAA-ATPase domain"/>
    <property type="match status" value="1"/>
</dbReference>
<dbReference type="Proteomes" id="UP000594364">
    <property type="component" value="Chromosome 6"/>
</dbReference>
<evidence type="ECO:0000313" key="8">
    <source>
        <dbReference type="Proteomes" id="UP000594364"/>
    </source>
</evidence>
<feature type="compositionally biased region" description="Basic and acidic residues" evidence="5">
    <location>
        <begin position="174"/>
        <end position="183"/>
    </location>
</feature>
<feature type="region of interest" description="Disordered" evidence="5">
    <location>
        <begin position="106"/>
        <end position="160"/>
    </location>
</feature>
<evidence type="ECO:0000256" key="4">
    <source>
        <dbReference type="ARBA" id="ARBA00022840"/>
    </source>
</evidence>
<keyword evidence="3" id="KW-0347">Helicase</keyword>
<dbReference type="SUPFAM" id="SSF52540">
    <property type="entry name" value="P-loop containing nucleoside triphosphate hydrolases"/>
    <property type="match status" value="1"/>
</dbReference>
<dbReference type="InterPro" id="IPR027417">
    <property type="entry name" value="P-loop_NTPase"/>
</dbReference>
<keyword evidence="1" id="KW-0547">Nucleotide-binding</keyword>
<dbReference type="InterPro" id="IPR000330">
    <property type="entry name" value="SNF2_N"/>
</dbReference>
<evidence type="ECO:0000256" key="5">
    <source>
        <dbReference type="SAM" id="MobiDB-lite"/>
    </source>
</evidence>
<dbReference type="GO" id="GO:0004386">
    <property type="term" value="F:helicase activity"/>
    <property type="evidence" value="ECO:0007669"/>
    <property type="project" value="UniProtKB-KW"/>
</dbReference>
<dbReference type="GO" id="GO:0006281">
    <property type="term" value="P:DNA repair"/>
    <property type="evidence" value="ECO:0007669"/>
    <property type="project" value="TreeGrafter"/>
</dbReference>
<dbReference type="PROSITE" id="PS51192">
    <property type="entry name" value="HELICASE_ATP_BIND_1"/>
    <property type="match status" value="1"/>
</dbReference>
<dbReference type="AlphaFoldDB" id="A0A7U3SPB1"/>
<evidence type="ECO:0000256" key="1">
    <source>
        <dbReference type="ARBA" id="ARBA00022741"/>
    </source>
</evidence>
<dbReference type="GO" id="GO:0005634">
    <property type="term" value="C:nucleus"/>
    <property type="evidence" value="ECO:0007669"/>
    <property type="project" value="TreeGrafter"/>
</dbReference>
<sequence>MDQIGTRIKKEQPEPAHTTSTPGLDGSAAVVVKAEPSITMIDMTEDANEGLHSTKLLPANAVTESLPSRFKIDSFIPQSAVLQNANGLGRLHSNAKVHYEPETINADIPDANDSIEEPEAHESSDDSDTSYVDDEDTDKTYQEGSKKAAAKGKKSRLPPAKTAREFFARLHEKEKQLRQEAKNNSKTHNGSRKARATKNPKANVNSDLGVIAQLQQDLRNGESIRESVATTMPEMSTYTHAEQFALISNSIPDGSDNRRTKTQKRDLKLAVKSFGYKALKALDGNWLHRDTETALYNYQVTATSWMMGKELSQAGPAGGIIADEMGMGKTLMSLACVVGNPPGDIDLKKFLQTTLIIVPNQAVANQWRQEATTHLNHRISARVTIYSAKSYMSREILQDHWIVITTMHEIRQQYQARMKSADGVGDSERYQLFELSWYRVILDEAHAIKNTNSKSKMACCFLKAKHRWALSGTPLSNDTAEFLPYLKFIGCDIDEDVASFKRGYMKEKKANEKLEALIAMVMYRRTKKDTFLGHKILDIPTCHTHDIHFTISQEEQIIYDFTKSVFHGIARELERATAIKMEAVDEGLISELEKKLEKALTHIYAEQYMHLRMVLSHSYNAESLYRTLPSGGEIETLRKALADLQDKKTVMDQLLQDPRLAAELEHYGAGVNFVKTCLDPAIGGHVDFDVCLHLIQIEREAKAAKCASCYEQPKLPIKADSCGHFYCNDCFVEKMTKPRVNEAGHSVPEVMAVQNAYLPSAGSVKR</sequence>
<dbReference type="EMBL" id="CP031390">
    <property type="protein sequence ID" value="QPH19046.1"/>
    <property type="molecule type" value="Genomic_DNA"/>
</dbReference>
<dbReference type="CDD" id="cd18008">
    <property type="entry name" value="DEXDc_SHPRH-like"/>
    <property type="match status" value="1"/>
</dbReference>
<dbReference type="PANTHER" id="PTHR45626:SF17">
    <property type="entry name" value="HELICASE-LIKE TRANSCRIPTION FACTOR"/>
    <property type="match status" value="1"/>
</dbReference>
<reference evidence="7 8" key="1">
    <citation type="journal article" date="2018" name="PLoS Genet.">
        <title>Repeat elements organise 3D genome structure and mediate transcription in the filamentous fungus Epichloe festucae.</title>
        <authorList>
            <person name="Winter D.J."/>
            <person name="Ganley A.R.D."/>
            <person name="Young C.A."/>
            <person name="Liachko I."/>
            <person name="Schardl C.L."/>
            <person name="Dupont P.Y."/>
            <person name="Berry D."/>
            <person name="Ram A."/>
            <person name="Scott B."/>
            <person name="Cox M.P."/>
        </authorList>
    </citation>
    <scope>NUCLEOTIDE SEQUENCE [LARGE SCALE GENOMIC DNA]</scope>
    <source>
        <strain evidence="7 8">Fl1</strain>
    </source>
</reference>
<evidence type="ECO:0000259" key="6">
    <source>
        <dbReference type="PROSITE" id="PS51192"/>
    </source>
</evidence>
<feature type="compositionally biased region" description="Acidic residues" evidence="5">
    <location>
        <begin position="125"/>
        <end position="137"/>
    </location>
</feature>